<name>A0A0A9EB87_ARUDO</name>
<dbReference type="AlphaFoldDB" id="A0A0A9EB87"/>
<accession>A0A0A9EB87</accession>
<organism evidence="1">
    <name type="scientific">Arundo donax</name>
    <name type="common">Giant reed</name>
    <name type="synonym">Donax arundinaceus</name>
    <dbReference type="NCBI Taxonomy" id="35708"/>
    <lineage>
        <taxon>Eukaryota</taxon>
        <taxon>Viridiplantae</taxon>
        <taxon>Streptophyta</taxon>
        <taxon>Embryophyta</taxon>
        <taxon>Tracheophyta</taxon>
        <taxon>Spermatophyta</taxon>
        <taxon>Magnoliopsida</taxon>
        <taxon>Liliopsida</taxon>
        <taxon>Poales</taxon>
        <taxon>Poaceae</taxon>
        <taxon>PACMAD clade</taxon>
        <taxon>Arundinoideae</taxon>
        <taxon>Arundineae</taxon>
        <taxon>Arundo</taxon>
    </lineage>
</organism>
<reference evidence="1" key="1">
    <citation type="submission" date="2014-09" db="EMBL/GenBank/DDBJ databases">
        <authorList>
            <person name="Magalhaes I.L.F."/>
            <person name="Oliveira U."/>
            <person name="Santos F.R."/>
            <person name="Vidigal T.H.D.A."/>
            <person name="Brescovit A.D."/>
            <person name="Santos A.J."/>
        </authorList>
    </citation>
    <scope>NUCLEOTIDE SEQUENCE</scope>
    <source>
        <tissue evidence="1">Shoot tissue taken approximately 20 cm above the soil surface</tissue>
    </source>
</reference>
<protein>
    <submittedName>
        <fullName evidence="1">Uncharacterized protein</fullName>
    </submittedName>
</protein>
<dbReference type="EMBL" id="GBRH01202730">
    <property type="protein sequence ID" value="JAD95165.1"/>
    <property type="molecule type" value="Transcribed_RNA"/>
</dbReference>
<proteinExistence type="predicted"/>
<reference evidence="1" key="2">
    <citation type="journal article" date="2015" name="Data Brief">
        <title>Shoot transcriptome of the giant reed, Arundo donax.</title>
        <authorList>
            <person name="Barrero R.A."/>
            <person name="Guerrero F.D."/>
            <person name="Moolhuijzen P."/>
            <person name="Goolsby J.A."/>
            <person name="Tidwell J."/>
            <person name="Bellgard S.E."/>
            <person name="Bellgard M.I."/>
        </authorList>
    </citation>
    <scope>NUCLEOTIDE SEQUENCE</scope>
    <source>
        <tissue evidence="1">Shoot tissue taken approximately 20 cm above the soil surface</tissue>
    </source>
</reference>
<evidence type="ECO:0000313" key="1">
    <source>
        <dbReference type="EMBL" id="JAD95165.1"/>
    </source>
</evidence>
<sequence>MHCLLRVIMQELLFSHLNVLDQRRWHAWSIWQALVITHLSAGFGLVGHF</sequence>